<evidence type="ECO:0000313" key="1">
    <source>
        <dbReference type="EMBL" id="GAA4547402.1"/>
    </source>
</evidence>
<dbReference type="EMBL" id="BAABGT010000036">
    <property type="protein sequence ID" value="GAA4547402.1"/>
    <property type="molecule type" value="Genomic_DNA"/>
</dbReference>
<protein>
    <recommendedName>
        <fullName evidence="3">Polyketide cyclase/dehydrase/lipid transport protein</fullName>
    </recommendedName>
</protein>
<proteinExistence type="predicted"/>
<dbReference type="Proteomes" id="UP001501598">
    <property type="component" value="Unassembled WGS sequence"/>
</dbReference>
<dbReference type="RefSeq" id="WP_345418236.1">
    <property type="nucleotide sequence ID" value="NZ_BAABGT010000036.1"/>
</dbReference>
<organism evidence="1 2">
    <name type="scientific">Pseudonocardia xishanensis</name>
    <dbReference type="NCBI Taxonomy" id="630995"/>
    <lineage>
        <taxon>Bacteria</taxon>
        <taxon>Bacillati</taxon>
        <taxon>Actinomycetota</taxon>
        <taxon>Actinomycetes</taxon>
        <taxon>Pseudonocardiales</taxon>
        <taxon>Pseudonocardiaceae</taxon>
        <taxon>Pseudonocardia</taxon>
    </lineage>
</organism>
<accession>A0ABP8RUF0</accession>
<gene>
    <name evidence="1" type="ORF">GCM10023175_31620</name>
</gene>
<dbReference type="InterPro" id="IPR023393">
    <property type="entry name" value="START-like_dom_sf"/>
</dbReference>
<keyword evidence="2" id="KW-1185">Reference proteome</keyword>
<name>A0ABP8RUF0_9PSEU</name>
<evidence type="ECO:0008006" key="3">
    <source>
        <dbReference type="Google" id="ProtNLM"/>
    </source>
</evidence>
<comment type="caution">
    <text evidence="1">The sequence shown here is derived from an EMBL/GenBank/DDBJ whole genome shotgun (WGS) entry which is preliminary data.</text>
</comment>
<reference evidence="2" key="1">
    <citation type="journal article" date="2019" name="Int. J. Syst. Evol. Microbiol.">
        <title>The Global Catalogue of Microorganisms (GCM) 10K type strain sequencing project: providing services to taxonomists for standard genome sequencing and annotation.</title>
        <authorList>
            <consortium name="The Broad Institute Genomics Platform"/>
            <consortium name="The Broad Institute Genome Sequencing Center for Infectious Disease"/>
            <person name="Wu L."/>
            <person name="Ma J."/>
        </authorList>
    </citation>
    <scope>NUCLEOTIDE SEQUENCE [LARGE SCALE GENOMIC DNA]</scope>
    <source>
        <strain evidence="2">JCM 17906</strain>
    </source>
</reference>
<evidence type="ECO:0000313" key="2">
    <source>
        <dbReference type="Proteomes" id="UP001501598"/>
    </source>
</evidence>
<dbReference type="SUPFAM" id="SSF55961">
    <property type="entry name" value="Bet v1-like"/>
    <property type="match status" value="1"/>
</dbReference>
<dbReference type="Gene3D" id="3.30.530.20">
    <property type="match status" value="1"/>
</dbReference>
<sequence length="223" mass="24141">MTAGNRGPTGPELLRELGAVLADLPVFLAAPLVRRRHLRWGATDEELAAALPGDALFPDAPFRATRAITVAAPPERVWPWLVQAGSGRAGWYSDDLLDNLGRPSASALVEEWQHVEIGGWVPMSPFGTPTERTAFRVAEIDAPHRLLWTKPDSSWAWRLTPTADGGTRLLTRVSAVFDRSHPAAAAAGRLLMEFGDFAMQRRMLRGIKSRAEAGGPGGHAVGR</sequence>